<keyword evidence="2" id="KW-0560">Oxidoreductase</keyword>
<dbReference type="PANTHER" id="PTHR44196">
    <property type="entry name" value="DEHYDROGENASE/REDUCTASE SDR FAMILY MEMBER 7B"/>
    <property type="match status" value="1"/>
</dbReference>
<gene>
    <name evidence="3" type="ORF">MPSI1_003857</name>
</gene>
<dbReference type="Pfam" id="PF00106">
    <property type="entry name" value="adh_short"/>
    <property type="match status" value="1"/>
</dbReference>
<sequence>MAYRVGTTSLVFILALLLWRYARRGRSLRMNKVSYSKERVVIIGASTEDGLGAAFLRQYLERGAAEIVIVGRRQDALERVRDSALKQFHVDRANTSKVHVFAADCTTSKDVIQLRDFVQAKLGGLDTLQIVFGVTSILPILGLANVDPKNLNSSNTESTQVHADQSGLDSIANAVQFSSDGNIKGTALVLGAFIPILQSTSIDPRVVATGSIAGIIPAPTRAIYCATKSAQHYLLESIALECETQAGEAILGTNQRRALVRFLILVPGPIRNSFVKTYAVDSASGPRDNRKNALDVDYVVKETLNTVDANKTGMLVLPRAIFWASLLVKFNSTYVLH</sequence>
<comment type="similarity">
    <text evidence="1">Belongs to the short-chain dehydrogenases/reductases (SDR) family.</text>
</comment>
<evidence type="ECO:0000256" key="1">
    <source>
        <dbReference type="ARBA" id="ARBA00006484"/>
    </source>
</evidence>
<reference evidence="3" key="1">
    <citation type="submission" date="2023-02" db="EMBL/GenBank/DDBJ databases">
        <title>Mating type loci evolution in Malassezia.</title>
        <authorList>
            <person name="Coelho M.A."/>
        </authorList>
    </citation>
    <scope>NUCLEOTIDE SEQUENCE</scope>
    <source>
        <strain evidence="3">CBS 14136</strain>
    </source>
</reference>
<dbReference type="CDD" id="cd05233">
    <property type="entry name" value="SDR_c"/>
    <property type="match status" value="1"/>
</dbReference>
<dbReference type="AlphaFoldDB" id="A0AAF0JG78"/>
<proteinExistence type="inferred from homology"/>
<evidence type="ECO:0008006" key="5">
    <source>
        <dbReference type="Google" id="ProtNLM"/>
    </source>
</evidence>
<keyword evidence="4" id="KW-1185">Reference proteome</keyword>
<dbReference type="Gene3D" id="3.40.50.720">
    <property type="entry name" value="NAD(P)-binding Rossmann-like Domain"/>
    <property type="match status" value="1"/>
</dbReference>
<dbReference type="PANTHER" id="PTHR44196:SF1">
    <property type="entry name" value="DEHYDROGENASE_REDUCTASE SDR FAMILY MEMBER 7B"/>
    <property type="match status" value="1"/>
</dbReference>
<dbReference type="Proteomes" id="UP001214628">
    <property type="component" value="Chromosome 7"/>
</dbReference>
<dbReference type="InterPro" id="IPR036291">
    <property type="entry name" value="NAD(P)-bd_dom_sf"/>
</dbReference>
<accession>A0AAF0JG78</accession>
<evidence type="ECO:0000313" key="4">
    <source>
        <dbReference type="Proteomes" id="UP001214628"/>
    </source>
</evidence>
<protein>
    <recommendedName>
        <fullName evidence="5">NAD(P)-binding protein</fullName>
    </recommendedName>
</protein>
<organism evidence="3 4">
    <name type="scientific">Malassezia psittaci</name>
    <dbReference type="NCBI Taxonomy" id="1821823"/>
    <lineage>
        <taxon>Eukaryota</taxon>
        <taxon>Fungi</taxon>
        <taxon>Dikarya</taxon>
        <taxon>Basidiomycota</taxon>
        <taxon>Ustilaginomycotina</taxon>
        <taxon>Malasseziomycetes</taxon>
        <taxon>Malasseziales</taxon>
        <taxon>Malasseziaceae</taxon>
        <taxon>Malassezia</taxon>
    </lineage>
</organism>
<dbReference type="InterPro" id="IPR002347">
    <property type="entry name" value="SDR_fam"/>
</dbReference>
<evidence type="ECO:0000256" key="2">
    <source>
        <dbReference type="ARBA" id="ARBA00023002"/>
    </source>
</evidence>
<dbReference type="SUPFAM" id="SSF51735">
    <property type="entry name" value="NAD(P)-binding Rossmann-fold domains"/>
    <property type="match status" value="1"/>
</dbReference>
<dbReference type="EMBL" id="CP118381">
    <property type="protein sequence ID" value="WFD45179.1"/>
    <property type="molecule type" value="Genomic_DNA"/>
</dbReference>
<name>A0AAF0JG78_9BASI</name>
<dbReference type="GO" id="GO:0016020">
    <property type="term" value="C:membrane"/>
    <property type="evidence" value="ECO:0007669"/>
    <property type="project" value="TreeGrafter"/>
</dbReference>
<dbReference type="GO" id="GO:0016491">
    <property type="term" value="F:oxidoreductase activity"/>
    <property type="evidence" value="ECO:0007669"/>
    <property type="project" value="UniProtKB-KW"/>
</dbReference>
<evidence type="ECO:0000313" key="3">
    <source>
        <dbReference type="EMBL" id="WFD45179.1"/>
    </source>
</evidence>